<feature type="compositionally biased region" description="Low complexity" evidence="1">
    <location>
        <begin position="103"/>
        <end position="120"/>
    </location>
</feature>
<feature type="compositionally biased region" description="Polar residues" evidence="1">
    <location>
        <begin position="512"/>
        <end position="522"/>
    </location>
</feature>
<evidence type="ECO:0000313" key="2">
    <source>
        <dbReference type="EMBL" id="KAF4615782.1"/>
    </source>
</evidence>
<dbReference type="EMBL" id="JAACJL010000033">
    <property type="protein sequence ID" value="KAF4615782.1"/>
    <property type="molecule type" value="Genomic_DNA"/>
</dbReference>
<feature type="compositionally biased region" description="Polar residues" evidence="1">
    <location>
        <begin position="262"/>
        <end position="284"/>
    </location>
</feature>
<dbReference type="AlphaFoldDB" id="A0A8H4QR22"/>
<organism evidence="2 3">
    <name type="scientific">Agrocybe pediades</name>
    <dbReference type="NCBI Taxonomy" id="84607"/>
    <lineage>
        <taxon>Eukaryota</taxon>
        <taxon>Fungi</taxon>
        <taxon>Dikarya</taxon>
        <taxon>Basidiomycota</taxon>
        <taxon>Agaricomycotina</taxon>
        <taxon>Agaricomycetes</taxon>
        <taxon>Agaricomycetidae</taxon>
        <taxon>Agaricales</taxon>
        <taxon>Agaricineae</taxon>
        <taxon>Strophariaceae</taxon>
        <taxon>Agrocybe</taxon>
    </lineage>
</organism>
<feature type="compositionally biased region" description="Low complexity" evidence="1">
    <location>
        <begin position="308"/>
        <end position="337"/>
    </location>
</feature>
<proteinExistence type="predicted"/>
<reference evidence="2 3" key="1">
    <citation type="submission" date="2019-12" db="EMBL/GenBank/DDBJ databases">
        <authorList>
            <person name="Floudas D."/>
            <person name="Bentzer J."/>
            <person name="Ahren D."/>
            <person name="Johansson T."/>
            <person name="Persson P."/>
            <person name="Tunlid A."/>
        </authorList>
    </citation>
    <scope>NUCLEOTIDE SEQUENCE [LARGE SCALE GENOMIC DNA]</scope>
    <source>
        <strain evidence="2 3">CBS 102.39</strain>
    </source>
</reference>
<feature type="region of interest" description="Disordered" evidence="1">
    <location>
        <begin position="99"/>
        <end position="128"/>
    </location>
</feature>
<accession>A0A8H4QR22</accession>
<feature type="region of interest" description="Disordered" evidence="1">
    <location>
        <begin position="1"/>
        <end position="35"/>
    </location>
</feature>
<gene>
    <name evidence="2" type="ORF">D9613_012396</name>
</gene>
<keyword evidence="3" id="KW-1185">Reference proteome</keyword>
<sequence length="567" mass="60334">MSSSTTYHPPGSSPSSSRSHSYQAAPSLPARTRHQSTQFLSEQYIQDAFHSYLKSSLAQAKAERLLDDDVLASAEGDLMITGPALCLYFAALRCTTNPPSVPLPRSRSKSSTSSSPRQNSNEPHELSYDNCPPAFVSFLRVWAETVPSIQALVPESQHDLARVICGLPPLSASADSSSSRDQEQLRTINGIAADLRAVAIEISQRRSFQDRYASDLQAALDASTGGAGGSNRGSGSGTESPRRTTSFVPPPMYDESVETAPPATNTTGSSTMQMPSPSVPSNLQPGGRGSRPSNISVPPNSTSGGLLSPPYSASSSSSRPHSPTPSTSSTSASGAQTPPLLAQSINFIRETLYSALFDVILSQPSLRLLLNQDKTRAYFACVAFAILHVATTSVDPQTGAVRGVLGKELTLAECPRELQPFMRELGEIGREARRMMEEDDEWAIRMVQEGREDELAAAGAGTEGRGGGIRMDRVRRMLEEGVGYELRAMGVSPPPSTSASTTNATAAPTANDGLTGNRPNATRSRRSVEGRAVAFANRINGLSLGMTKLRAFRERQEDVFAILGAAG</sequence>
<feature type="region of interest" description="Disordered" evidence="1">
    <location>
        <begin position="221"/>
        <end position="337"/>
    </location>
</feature>
<feature type="region of interest" description="Disordered" evidence="1">
    <location>
        <begin position="488"/>
        <end position="528"/>
    </location>
</feature>
<evidence type="ECO:0000313" key="3">
    <source>
        <dbReference type="Proteomes" id="UP000521872"/>
    </source>
</evidence>
<feature type="compositionally biased region" description="Low complexity" evidence="1">
    <location>
        <begin position="1"/>
        <end position="27"/>
    </location>
</feature>
<feature type="compositionally biased region" description="Gly residues" evidence="1">
    <location>
        <begin position="225"/>
        <end position="236"/>
    </location>
</feature>
<evidence type="ECO:0000256" key="1">
    <source>
        <dbReference type="SAM" id="MobiDB-lite"/>
    </source>
</evidence>
<dbReference type="Proteomes" id="UP000521872">
    <property type="component" value="Unassembled WGS sequence"/>
</dbReference>
<feature type="compositionally biased region" description="Polar residues" evidence="1">
    <location>
        <begin position="291"/>
        <end position="305"/>
    </location>
</feature>
<protein>
    <submittedName>
        <fullName evidence="2">Uncharacterized protein</fullName>
    </submittedName>
</protein>
<feature type="compositionally biased region" description="Low complexity" evidence="1">
    <location>
        <begin position="497"/>
        <end position="511"/>
    </location>
</feature>
<name>A0A8H4QR22_9AGAR</name>
<comment type="caution">
    <text evidence="2">The sequence shown here is derived from an EMBL/GenBank/DDBJ whole genome shotgun (WGS) entry which is preliminary data.</text>
</comment>